<dbReference type="InterPro" id="IPR046093">
    <property type="entry name" value="DUF6111"/>
</dbReference>
<accession>A0A3B0TRA5</accession>
<evidence type="ECO:0000256" key="1">
    <source>
        <dbReference type="SAM" id="Phobius"/>
    </source>
</evidence>
<keyword evidence="1" id="KW-0472">Membrane</keyword>
<dbReference type="EMBL" id="UOEM01000029">
    <property type="protein sequence ID" value="VAW11174.1"/>
    <property type="molecule type" value="Genomic_DNA"/>
</dbReference>
<sequence length="94" mass="10346">MGRVILFELLIFLLPFLAFAAWAYVKRGDDTTPLFDDAPVFWLSVVGLVGVVIGFLSFSSLERTGTDVVYEPARMEDGRVVPGRALPRDQVGAN</sequence>
<reference evidence="2" key="1">
    <citation type="submission" date="2018-06" db="EMBL/GenBank/DDBJ databases">
        <authorList>
            <person name="Zhirakovskaya E."/>
        </authorList>
    </citation>
    <scope>NUCLEOTIDE SEQUENCE</scope>
</reference>
<gene>
    <name evidence="2" type="ORF">MNBD_ALPHA09-926</name>
</gene>
<dbReference type="Pfam" id="PF19606">
    <property type="entry name" value="DUF6111"/>
    <property type="match status" value="1"/>
</dbReference>
<dbReference type="AlphaFoldDB" id="A0A3B0TRA5"/>
<organism evidence="2">
    <name type="scientific">hydrothermal vent metagenome</name>
    <dbReference type="NCBI Taxonomy" id="652676"/>
    <lineage>
        <taxon>unclassified sequences</taxon>
        <taxon>metagenomes</taxon>
        <taxon>ecological metagenomes</taxon>
    </lineage>
</organism>
<protein>
    <submittedName>
        <fullName evidence="2">Uncharacterized protein</fullName>
    </submittedName>
</protein>
<name>A0A3B0TRA5_9ZZZZ</name>
<feature type="transmembrane region" description="Helical" evidence="1">
    <location>
        <begin position="39"/>
        <end position="58"/>
    </location>
</feature>
<evidence type="ECO:0000313" key="2">
    <source>
        <dbReference type="EMBL" id="VAW11174.1"/>
    </source>
</evidence>
<proteinExistence type="predicted"/>
<keyword evidence="1" id="KW-1133">Transmembrane helix</keyword>
<keyword evidence="1" id="KW-0812">Transmembrane</keyword>